<name>A0A3M7MJN6_9PLEO</name>
<feature type="domain" description="UspA" evidence="10">
    <location>
        <begin position="800"/>
        <end position="987"/>
    </location>
</feature>
<feature type="compositionally biased region" description="Basic and acidic residues" evidence="8">
    <location>
        <begin position="73"/>
        <end position="90"/>
    </location>
</feature>
<feature type="region of interest" description="Disordered" evidence="8">
    <location>
        <begin position="406"/>
        <end position="465"/>
    </location>
</feature>
<feature type="compositionally biased region" description="Low complexity" evidence="8">
    <location>
        <begin position="528"/>
        <end position="547"/>
    </location>
</feature>
<evidence type="ECO:0000313" key="11">
    <source>
        <dbReference type="EMBL" id="RMZ74673.1"/>
    </source>
</evidence>
<dbReference type="PANTHER" id="PTHR46100:SF4">
    <property type="entry name" value="USPA DOMAIN-CONTAINING PROTEIN"/>
    <property type="match status" value="1"/>
</dbReference>
<feature type="region of interest" description="Disordered" evidence="8">
    <location>
        <begin position="1"/>
        <end position="29"/>
    </location>
</feature>
<feature type="region of interest" description="Disordered" evidence="8">
    <location>
        <begin position="52"/>
        <end position="112"/>
    </location>
</feature>
<comment type="subcellular location">
    <subcellularLocation>
        <location evidence="1">Mitochondrion</location>
    </subcellularLocation>
</comment>
<evidence type="ECO:0000256" key="1">
    <source>
        <dbReference type="ARBA" id="ARBA00004173"/>
    </source>
</evidence>
<dbReference type="CDD" id="cd23659">
    <property type="entry name" value="USP_At3g01520-like"/>
    <property type="match status" value="1"/>
</dbReference>
<sequence length="1020" mass="109859">MARGMGSNIQRHFRDQDHAHYTSNNMPPRLNVTALTRTVAFRPRCQAHWHTRSTLRLTPSQPRPYSDTTKSPAADRSKREDAKPIEHVSEEAASMAKTMGEKGPDLSQGTPIEDVVKGDKAAQENLPKVMQDKLNSQKPKTTPNMTPNGSRSYSTMATQTSGNTGADMGLVDFQTASKVPTTPGLKFEMPSLPLPKDGHVKHRHDPIVDQVTNLLMQHGKKSVAERTMALVLQHLRTSSIPNINPARPLLPGAPPPSHLPLNPILYLTLAIDSVAPLMRIRSQRGAAGGGVALQIPVPLGQRQRRRAAIEWIVTAASRRRNMGSGKGSFAQRMAQELIAVVQGTSSIWERRNAIHKLGVAARANIPRDLASSTIFPLSYTANTATMASLEAAIDEEMRDVVALLEGNQRPGGRRAESPTARAQSPGSAASPIRSMLDVDAPAQRRSSSRGSTGIPFAMPSSPRRVNPESAYKFEMLPSIDAHAMPKRVSQGGKLDAAAKPRAMSSVYGNSTGFLASSNSRDKHNSAAGPLGRSKSGSPGPGRSASPATRMLNPTPPASASSNTFVTDSGKRIDMDTAYRKLSDSALARSEGGLSSLPNRKGSDPAKGTAAAPGGGVRLATDDDGEDSAAVESSDNGSDSSDWEDGWSSTKKRERGRQRSRKSSAGTDSMGREVITAKSLLAAAEQERRDVAVSYKVRSLLEPSINITGPNGERMSRRNSSGVVHPHTSFDQGGSGLSTPVHSDHEDELAEIKSAQQLSLNISPIQSSPEAHRCVRQIIRGDYVQFAEDATKGLRRQRVYLVSTDLSDEAAYALEWTIGTVLRDGDTLLAVYAVDEETGVATTDATGAPISQGTTGRQESDHLKQTLSNHDGLPAARPGFSALSNSIMATEANVKAMGKAEKDRYQACAEVSDRCVKLLRKTRLQVRAVVEVFHCKSPKHMITEVIDFLDPTLVILGSRGRNALKGVLLGSFSNYLVTKSSVPVMVARKRLRKHSKYKRQNIRMSNVIAGSNDRLANAKID</sequence>
<keyword evidence="12" id="KW-1185">Reference proteome</keyword>
<dbReference type="Proteomes" id="UP000265663">
    <property type="component" value="Unassembled WGS sequence"/>
</dbReference>
<evidence type="ECO:0000256" key="5">
    <source>
        <dbReference type="ARBA" id="ARBA00023274"/>
    </source>
</evidence>
<proteinExistence type="inferred from homology"/>
<dbReference type="InterPro" id="IPR014729">
    <property type="entry name" value="Rossmann-like_a/b/a_fold"/>
</dbReference>
<keyword evidence="3" id="KW-0689">Ribosomal protein</keyword>
<dbReference type="InterPro" id="IPR006016">
    <property type="entry name" value="UspA"/>
</dbReference>
<keyword evidence="4" id="KW-0496">Mitochondrion</keyword>
<dbReference type="FunFam" id="1.10.455.10:FF:000006">
    <property type="entry name" value="37S ribosomal protein S7, mitochondrial"/>
    <property type="match status" value="1"/>
</dbReference>
<dbReference type="AlphaFoldDB" id="A0A3M7MJN6"/>
<keyword evidence="5" id="KW-0687">Ribonucleoprotein</keyword>
<dbReference type="SUPFAM" id="SSF52402">
    <property type="entry name" value="Adenine nucleotide alpha hydrolases-like"/>
    <property type="match status" value="1"/>
</dbReference>
<feature type="region of interest" description="Disordered" evidence="8">
    <location>
        <begin position="514"/>
        <end position="568"/>
    </location>
</feature>
<dbReference type="InterPro" id="IPR047988">
    <property type="entry name" value="Ribosomal_uS7m_fungi"/>
</dbReference>
<comment type="similarity">
    <text evidence="2">Belongs to the universal ribosomal protein uS7 family.</text>
</comment>
<dbReference type="Gene3D" id="1.10.455.10">
    <property type="entry name" value="Ribosomal protein S7 domain"/>
    <property type="match status" value="1"/>
</dbReference>
<dbReference type="GO" id="GO:1990904">
    <property type="term" value="C:ribonucleoprotein complex"/>
    <property type="evidence" value="ECO:0007669"/>
    <property type="project" value="UniProtKB-KW"/>
</dbReference>
<feature type="region of interest" description="Disordered" evidence="8">
    <location>
        <begin position="583"/>
        <end position="670"/>
    </location>
</feature>
<dbReference type="InterPro" id="IPR036823">
    <property type="entry name" value="Ribosomal_uS7_dom_sf"/>
</dbReference>
<dbReference type="Pfam" id="PF00582">
    <property type="entry name" value="Usp"/>
    <property type="match status" value="1"/>
</dbReference>
<feature type="region of interest" description="Disordered" evidence="8">
    <location>
        <begin position="707"/>
        <end position="741"/>
    </location>
</feature>
<dbReference type="InterPro" id="IPR023798">
    <property type="entry name" value="Ribosomal_uS7_dom"/>
</dbReference>
<protein>
    <recommendedName>
        <fullName evidence="7">Small ribosomal subunit protein uS7m</fullName>
    </recommendedName>
</protein>
<gene>
    <name evidence="11" type="ORF">GMOD_00003742</name>
</gene>
<dbReference type="CDD" id="cd14868">
    <property type="entry name" value="uS7_Mitochondria_Fungi"/>
    <property type="match status" value="1"/>
</dbReference>
<evidence type="ECO:0000256" key="6">
    <source>
        <dbReference type="ARBA" id="ARBA00037226"/>
    </source>
</evidence>
<dbReference type="Gene3D" id="3.40.50.620">
    <property type="entry name" value="HUPs"/>
    <property type="match status" value="1"/>
</dbReference>
<feature type="region of interest" description="Disordered" evidence="8">
    <location>
        <begin position="128"/>
        <end position="166"/>
    </location>
</feature>
<evidence type="ECO:0000313" key="12">
    <source>
        <dbReference type="Proteomes" id="UP000265663"/>
    </source>
</evidence>
<evidence type="ECO:0000259" key="9">
    <source>
        <dbReference type="Pfam" id="PF00177"/>
    </source>
</evidence>
<dbReference type="GO" id="GO:0005840">
    <property type="term" value="C:ribosome"/>
    <property type="evidence" value="ECO:0007669"/>
    <property type="project" value="UniProtKB-KW"/>
</dbReference>
<feature type="compositionally biased region" description="Basic residues" evidence="8">
    <location>
        <begin position="649"/>
        <end position="661"/>
    </location>
</feature>
<evidence type="ECO:0000256" key="2">
    <source>
        <dbReference type="ARBA" id="ARBA00007151"/>
    </source>
</evidence>
<evidence type="ECO:0000259" key="10">
    <source>
        <dbReference type="Pfam" id="PF00582"/>
    </source>
</evidence>
<evidence type="ECO:0000256" key="3">
    <source>
        <dbReference type="ARBA" id="ARBA00022980"/>
    </source>
</evidence>
<dbReference type="PANTHER" id="PTHR46100">
    <property type="entry name" value="IMP2'P"/>
    <property type="match status" value="1"/>
</dbReference>
<evidence type="ECO:0000256" key="7">
    <source>
        <dbReference type="ARBA" id="ARBA00039306"/>
    </source>
</evidence>
<feature type="domain" description="Small ribosomal subunit protein uS7" evidence="9">
    <location>
        <begin position="204"/>
        <end position="362"/>
    </location>
</feature>
<feature type="compositionally biased region" description="Polar residues" evidence="8">
    <location>
        <begin position="557"/>
        <end position="566"/>
    </location>
</feature>
<dbReference type="InterPro" id="IPR006015">
    <property type="entry name" value="Universal_stress_UspA"/>
</dbReference>
<feature type="compositionally biased region" description="Polar residues" evidence="8">
    <location>
        <begin position="133"/>
        <end position="164"/>
    </location>
</feature>
<reference evidence="11 12" key="1">
    <citation type="journal article" date="2014" name="PLoS ONE">
        <title>De novo Genome Assembly of the Fungal Plant Pathogen Pyrenophora semeniperda.</title>
        <authorList>
            <person name="Soliai M.M."/>
            <person name="Meyer S.E."/>
            <person name="Udall J.A."/>
            <person name="Elzinga D.E."/>
            <person name="Hermansen R.A."/>
            <person name="Bodily P.M."/>
            <person name="Hart A.A."/>
            <person name="Coleman C.E."/>
        </authorList>
    </citation>
    <scope>NUCLEOTIDE SEQUENCE [LARGE SCALE GENOMIC DNA]</scope>
    <source>
        <strain evidence="11 12">CCB06</strain>
        <tissue evidence="11">Mycelium</tissue>
    </source>
</reference>
<feature type="compositionally biased region" description="Polar residues" evidence="8">
    <location>
        <begin position="728"/>
        <end position="740"/>
    </location>
</feature>
<comment type="function">
    <text evidence="6">Component of the mitochondrial ribosome (mitoribosome), a dedicated translation machinery responsible for the synthesis of mitochondrial genome-encoded proteins, including at least some of the essential transmembrane subunits of the mitochondrial respiratory chain. The mitoribosomes are attached to the mitochondrial inner membrane and translation products are cotranslationally integrated into the membrane.</text>
</comment>
<evidence type="ECO:0000256" key="4">
    <source>
        <dbReference type="ARBA" id="ARBA00023128"/>
    </source>
</evidence>
<dbReference type="OrthoDB" id="992776at2759"/>
<dbReference type="PRINTS" id="PR01438">
    <property type="entry name" value="UNVRSLSTRESS"/>
</dbReference>
<accession>A0A3M7MJN6</accession>
<dbReference type="Pfam" id="PF00177">
    <property type="entry name" value="Ribosomal_S7"/>
    <property type="match status" value="1"/>
</dbReference>
<dbReference type="EMBL" id="KE747844">
    <property type="protein sequence ID" value="RMZ74673.1"/>
    <property type="molecule type" value="Genomic_DNA"/>
</dbReference>
<evidence type="ECO:0000256" key="8">
    <source>
        <dbReference type="SAM" id="MobiDB-lite"/>
    </source>
</evidence>
<organism evidence="11 12">
    <name type="scientific">Pyrenophora seminiperda CCB06</name>
    <dbReference type="NCBI Taxonomy" id="1302712"/>
    <lineage>
        <taxon>Eukaryota</taxon>
        <taxon>Fungi</taxon>
        <taxon>Dikarya</taxon>
        <taxon>Ascomycota</taxon>
        <taxon>Pezizomycotina</taxon>
        <taxon>Dothideomycetes</taxon>
        <taxon>Pleosporomycetidae</taxon>
        <taxon>Pleosporales</taxon>
        <taxon>Pleosporineae</taxon>
        <taxon>Pleosporaceae</taxon>
        <taxon>Pyrenophora</taxon>
    </lineage>
</organism>
<dbReference type="SUPFAM" id="SSF47973">
    <property type="entry name" value="Ribosomal protein S7"/>
    <property type="match status" value="1"/>
</dbReference>
<dbReference type="GO" id="GO:0005739">
    <property type="term" value="C:mitochondrion"/>
    <property type="evidence" value="ECO:0007669"/>
    <property type="project" value="UniProtKB-SubCell"/>
</dbReference>